<dbReference type="InterPro" id="IPR003723">
    <property type="entry name" value="Precorrin-6x_reduct"/>
</dbReference>
<organism evidence="4 5">
    <name type="scientific">Jannaschia ovalis</name>
    <dbReference type="NCBI Taxonomy" id="3038773"/>
    <lineage>
        <taxon>Bacteria</taxon>
        <taxon>Pseudomonadati</taxon>
        <taxon>Pseudomonadota</taxon>
        <taxon>Alphaproteobacteria</taxon>
        <taxon>Rhodobacterales</taxon>
        <taxon>Roseobacteraceae</taxon>
        <taxon>Jannaschia</taxon>
    </lineage>
</organism>
<evidence type="ECO:0000256" key="1">
    <source>
        <dbReference type="ARBA" id="ARBA00004953"/>
    </source>
</evidence>
<dbReference type="Pfam" id="PF02571">
    <property type="entry name" value="CbiJ"/>
    <property type="match status" value="1"/>
</dbReference>
<dbReference type="Proteomes" id="UP001243420">
    <property type="component" value="Chromosome"/>
</dbReference>
<evidence type="ECO:0000313" key="5">
    <source>
        <dbReference type="Proteomes" id="UP001243420"/>
    </source>
</evidence>
<evidence type="ECO:0000313" key="4">
    <source>
        <dbReference type="EMBL" id="WGH78465.1"/>
    </source>
</evidence>
<comment type="pathway">
    <text evidence="1">Cofactor biosynthesis; adenosylcobalamin biosynthesis.</text>
</comment>
<name>A0ABY8LDU7_9RHOB</name>
<reference evidence="4 5" key="1">
    <citation type="submission" date="2023-04" db="EMBL/GenBank/DDBJ databases">
        <title>Jannaschia ovalis sp. nov., a marine bacterium isolated from sea tidal flat.</title>
        <authorList>
            <person name="Kwon D.Y."/>
            <person name="Kim J.-J."/>
        </authorList>
    </citation>
    <scope>NUCLEOTIDE SEQUENCE [LARGE SCALE GENOMIC DNA]</scope>
    <source>
        <strain evidence="4 5">GRR-S6-38</strain>
    </source>
</reference>
<dbReference type="PANTHER" id="PTHR36925:SF1">
    <property type="entry name" value="COBALT-PRECORRIN-6A REDUCTASE"/>
    <property type="match status" value="1"/>
</dbReference>
<dbReference type="PROSITE" id="PS51014">
    <property type="entry name" value="COBK_CBIJ"/>
    <property type="match status" value="1"/>
</dbReference>
<evidence type="ECO:0000256" key="3">
    <source>
        <dbReference type="ARBA" id="ARBA00023002"/>
    </source>
</evidence>
<accession>A0ABY8LDU7</accession>
<sequence length="240" mass="24764">MPAERGHVLVLAGTREARAVLARAAGLPVLASLAGRTAAPADLGVPTRVGGFGGEDGFRAALGAARAVLDATHPFAQAMTARAVRLCAETGTPYLRLSRPPWPLAPHWTAHPDAARCAAALPAGARVLLATGPGSVAPFLGRGLHLICRRVDPAPAQPGVTWLTGLPGAIAAETALMREHAITHLVAKNAGGDRAKLDAADTLGVAVHLIDRPPPPGGEETHDIDHALAFLRRHADRDRG</sequence>
<dbReference type="RefSeq" id="WP_279965216.1">
    <property type="nucleotide sequence ID" value="NZ_CP122537.1"/>
</dbReference>
<keyword evidence="2" id="KW-0169">Cobalamin biosynthesis</keyword>
<evidence type="ECO:0000256" key="2">
    <source>
        <dbReference type="ARBA" id="ARBA00022573"/>
    </source>
</evidence>
<dbReference type="PANTHER" id="PTHR36925">
    <property type="entry name" value="COBALT-PRECORRIN-6A REDUCTASE"/>
    <property type="match status" value="1"/>
</dbReference>
<dbReference type="EMBL" id="CP122537">
    <property type="protein sequence ID" value="WGH78465.1"/>
    <property type="molecule type" value="Genomic_DNA"/>
</dbReference>
<proteinExistence type="predicted"/>
<gene>
    <name evidence="4" type="ORF">P8627_15825</name>
</gene>
<keyword evidence="5" id="KW-1185">Reference proteome</keyword>
<keyword evidence="3" id="KW-0560">Oxidoreductase</keyword>
<protein>
    <submittedName>
        <fullName evidence="4">Precorrin-6A/cobalt-precorrin-6A reductase</fullName>
    </submittedName>
</protein>